<evidence type="ECO:0000313" key="9">
    <source>
        <dbReference type="Proteomes" id="UP000614490"/>
    </source>
</evidence>
<protein>
    <recommendedName>
        <fullName evidence="2">precorrin-2 dehydrogenase</fullName>
        <ecNumber evidence="2">1.3.1.76</ecNumber>
    </recommendedName>
</protein>
<dbReference type="SUPFAM" id="SSF51735">
    <property type="entry name" value="NAD(P)-binding Rossmann-fold domains"/>
    <property type="match status" value="1"/>
</dbReference>
<dbReference type="Pfam" id="PF13241">
    <property type="entry name" value="NAD_binding_7"/>
    <property type="match status" value="1"/>
</dbReference>
<comment type="catalytic activity">
    <reaction evidence="6">
        <text>precorrin-2 + NAD(+) = sirohydrochlorin + NADH + 2 H(+)</text>
        <dbReference type="Rhea" id="RHEA:15613"/>
        <dbReference type="ChEBI" id="CHEBI:15378"/>
        <dbReference type="ChEBI" id="CHEBI:57540"/>
        <dbReference type="ChEBI" id="CHEBI:57945"/>
        <dbReference type="ChEBI" id="CHEBI:58351"/>
        <dbReference type="ChEBI" id="CHEBI:58827"/>
        <dbReference type="EC" id="1.3.1.76"/>
    </reaction>
</comment>
<dbReference type="GO" id="GO:0004325">
    <property type="term" value="F:ferrochelatase activity"/>
    <property type="evidence" value="ECO:0007669"/>
    <property type="project" value="InterPro"/>
</dbReference>
<sequence length="214" mass="23822">MNATPVILNLINTKSIIIGGGAVAEKRARTLVEEGSQVKVISPGVTTGIKTMAVNKDLIWIRKSFSEKDLIGAFIVVIATNNATVNEEVLSAAKDHPLVNFTSDGERGNLQFPSLLTKGRLKIAISTGGASPKLAALIKKDLEKKYDDRYEQYIDFLYECRQFIKCSSWEQEVKSKLLSRLLDEEFLNVEKQKEMSRVLQQAVEGGAELERTYQ</sequence>
<evidence type="ECO:0000256" key="4">
    <source>
        <dbReference type="ARBA" id="ARBA00023027"/>
    </source>
</evidence>
<evidence type="ECO:0000313" key="8">
    <source>
        <dbReference type="EMBL" id="MBH0229461.1"/>
    </source>
</evidence>
<keyword evidence="5" id="KW-0627">Porphyrin biosynthesis</keyword>
<feature type="domain" description="Siroheme synthase central" evidence="7">
    <location>
        <begin position="119"/>
        <end position="144"/>
    </location>
</feature>
<dbReference type="EC" id="1.3.1.76" evidence="2"/>
<dbReference type="Pfam" id="PF22440">
    <property type="entry name" value="SirC_C"/>
    <property type="match status" value="1"/>
</dbReference>
<dbReference type="Proteomes" id="UP000614490">
    <property type="component" value="Unassembled WGS sequence"/>
</dbReference>
<dbReference type="SUPFAM" id="SSF75615">
    <property type="entry name" value="Siroheme synthase middle domains-like"/>
    <property type="match status" value="1"/>
</dbReference>
<keyword evidence="9" id="KW-1185">Reference proteome</keyword>
<dbReference type="GO" id="GO:0043115">
    <property type="term" value="F:precorrin-2 dehydrogenase activity"/>
    <property type="evidence" value="ECO:0007669"/>
    <property type="project" value="UniProtKB-EC"/>
</dbReference>
<dbReference type="EMBL" id="JADZSC010000001">
    <property type="protein sequence ID" value="MBH0229461.1"/>
    <property type="molecule type" value="Genomic_DNA"/>
</dbReference>
<dbReference type="NCBIfam" id="NF005222">
    <property type="entry name" value="PRK06718.1"/>
    <property type="match status" value="1"/>
</dbReference>
<keyword evidence="3" id="KW-0560">Oxidoreductase</keyword>
<evidence type="ECO:0000256" key="3">
    <source>
        <dbReference type="ARBA" id="ARBA00023002"/>
    </source>
</evidence>
<dbReference type="Gene3D" id="3.40.50.720">
    <property type="entry name" value="NAD(P)-binding Rossmann-like Domain"/>
    <property type="match status" value="1"/>
</dbReference>
<evidence type="ECO:0000256" key="1">
    <source>
        <dbReference type="ARBA" id="ARBA00005010"/>
    </source>
</evidence>
<dbReference type="InterPro" id="IPR036291">
    <property type="entry name" value="NAD(P)-bd_dom_sf"/>
</dbReference>
<evidence type="ECO:0000256" key="5">
    <source>
        <dbReference type="ARBA" id="ARBA00023244"/>
    </source>
</evidence>
<dbReference type="InterPro" id="IPR006367">
    <property type="entry name" value="Sirohaem_synthase_N"/>
</dbReference>
<reference evidence="8 9" key="1">
    <citation type="journal article" date="2005" name="Int. J. Syst. Evol. Microbiol.">
        <title>Halobacillus yeomjeoni sp. nov., isolated from a marine solar saltern in Korea.</title>
        <authorList>
            <person name="Yoon J.H."/>
            <person name="Kang S.J."/>
            <person name="Lee C.H."/>
            <person name="Oh H.W."/>
            <person name="Oh T.K."/>
        </authorList>
    </citation>
    <scope>NUCLEOTIDE SEQUENCE [LARGE SCALE GENOMIC DNA]</scope>
    <source>
        <strain evidence="8 9">KCTC 3957</strain>
    </source>
</reference>
<gene>
    <name evidence="8" type="ORF">H0267_04455</name>
</gene>
<dbReference type="AlphaFoldDB" id="A0A931HU25"/>
<evidence type="ECO:0000256" key="2">
    <source>
        <dbReference type="ARBA" id="ARBA00012400"/>
    </source>
</evidence>
<dbReference type="PANTHER" id="PTHR35330:SF1">
    <property type="entry name" value="SIROHEME BIOSYNTHESIS PROTEIN MET8"/>
    <property type="match status" value="1"/>
</dbReference>
<dbReference type="InterPro" id="IPR028281">
    <property type="entry name" value="Sirohaem_synthase_central"/>
</dbReference>
<keyword evidence="4" id="KW-0520">NAD</keyword>
<dbReference type="Pfam" id="PF14824">
    <property type="entry name" value="Sirohm_synth_M"/>
    <property type="match status" value="1"/>
</dbReference>
<dbReference type="InterPro" id="IPR042518">
    <property type="entry name" value="SirC_C"/>
</dbReference>
<evidence type="ECO:0000259" key="7">
    <source>
        <dbReference type="Pfam" id="PF14824"/>
    </source>
</evidence>
<dbReference type="PANTHER" id="PTHR35330">
    <property type="entry name" value="SIROHEME BIOSYNTHESIS PROTEIN MET8"/>
    <property type="match status" value="1"/>
</dbReference>
<accession>A0A931HU25</accession>
<proteinExistence type="predicted"/>
<dbReference type="GO" id="GO:0019354">
    <property type="term" value="P:siroheme biosynthetic process"/>
    <property type="evidence" value="ECO:0007669"/>
    <property type="project" value="InterPro"/>
</dbReference>
<dbReference type="Gene3D" id="1.10.8.610">
    <property type="entry name" value="SirC, precorrin-2 dehydrogenase, C-terminal helical domain-like"/>
    <property type="match status" value="1"/>
</dbReference>
<name>A0A931HU25_9BACI</name>
<dbReference type="InterPro" id="IPR028161">
    <property type="entry name" value="Met8-like"/>
</dbReference>
<dbReference type="RefSeq" id="WP_197316070.1">
    <property type="nucleotide sequence ID" value="NZ_JADZSC010000001.1"/>
</dbReference>
<organism evidence="8 9">
    <name type="scientific">Halobacillus yeomjeoni</name>
    <dbReference type="NCBI Taxonomy" id="311194"/>
    <lineage>
        <taxon>Bacteria</taxon>
        <taxon>Bacillati</taxon>
        <taxon>Bacillota</taxon>
        <taxon>Bacilli</taxon>
        <taxon>Bacillales</taxon>
        <taxon>Bacillaceae</taxon>
        <taxon>Halobacillus</taxon>
    </lineage>
</organism>
<evidence type="ECO:0000256" key="6">
    <source>
        <dbReference type="ARBA" id="ARBA00047561"/>
    </source>
</evidence>
<comment type="pathway">
    <text evidence="1">Porphyrin-containing compound metabolism; siroheme biosynthesis; sirohydrochlorin from precorrin-2: step 1/1.</text>
</comment>
<dbReference type="NCBIfam" id="TIGR01470">
    <property type="entry name" value="cysG_Nterm"/>
    <property type="match status" value="1"/>
</dbReference>
<comment type="caution">
    <text evidence="8">The sequence shown here is derived from an EMBL/GenBank/DDBJ whole genome shotgun (WGS) entry which is preliminary data.</text>
</comment>